<keyword evidence="4" id="KW-0804">Transcription</keyword>
<dbReference type="InterPro" id="IPR000847">
    <property type="entry name" value="LysR_HTH_N"/>
</dbReference>
<evidence type="ECO:0000313" key="7">
    <source>
        <dbReference type="Proteomes" id="UP000254209"/>
    </source>
</evidence>
<dbReference type="GO" id="GO:0000976">
    <property type="term" value="F:transcription cis-regulatory region binding"/>
    <property type="evidence" value="ECO:0007669"/>
    <property type="project" value="TreeGrafter"/>
</dbReference>
<dbReference type="Pfam" id="PF00126">
    <property type="entry name" value="HTH_1"/>
    <property type="match status" value="1"/>
</dbReference>
<dbReference type="PANTHER" id="PTHR30126">
    <property type="entry name" value="HTH-TYPE TRANSCRIPTIONAL REGULATOR"/>
    <property type="match status" value="1"/>
</dbReference>
<dbReference type="EMBL" id="UFSO01000002">
    <property type="protein sequence ID" value="SSY70113.1"/>
    <property type="molecule type" value="Genomic_DNA"/>
</dbReference>
<reference evidence="6 7" key="1">
    <citation type="submission" date="2018-06" db="EMBL/GenBank/DDBJ databases">
        <authorList>
            <consortium name="Pathogen Informatics"/>
            <person name="Doyle S."/>
        </authorList>
    </citation>
    <scope>NUCLEOTIDE SEQUENCE [LARGE SCALE GENOMIC DNA]</scope>
    <source>
        <strain evidence="6 7">NCTC10283</strain>
    </source>
</reference>
<dbReference type="SUPFAM" id="SSF53850">
    <property type="entry name" value="Periplasmic binding protein-like II"/>
    <property type="match status" value="1"/>
</dbReference>
<dbReference type="InterPro" id="IPR005119">
    <property type="entry name" value="LysR_subst-bd"/>
</dbReference>
<evidence type="ECO:0000256" key="3">
    <source>
        <dbReference type="ARBA" id="ARBA00023125"/>
    </source>
</evidence>
<proteinExistence type="inferred from homology"/>
<protein>
    <submittedName>
        <fullName evidence="6">Hca operon transcriptional activator</fullName>
    </submittedName>
</protein>
<dbReference type="GO" id="GO:0003700">
    <property type="term" value="F:DNA-binding transcription factor activity"/>
    <property type="evidence" value="ECO:0007669"/>
    <property type="project" value="InterPro"/>
</dbReference>
<keyword evidence="7" id="KW-1185">Reference proteome</keyword>
<dbReference type="PRINTS" id="PR00039">
    <property type="entry name" value="HTHLYSR"/>
</dbReference>
<dbReference type="InterPro" id="IPR036390">
    <property type="entry name" value="WH_DNA-bd_sf"/>
</dbReference>
<dbReference type="InterPro" id="IPR036388">
    <property type="entry name" value="WH-like_DNA-bd_sf"/>
</dbReference>
<organism evidence="6 7">
    <name type="scientific">Alysiella crassa</name>
    <dbReference type="NCBI Taxonomy" id="153491"/>
    <lineage>
        <taxon>Bacteria</taxon>
        <taxon>Pseudomonadati</taxon>
        <taxon>Pseudomonadota</taxon>
        <taxon>Betaproteobacteria</taxon>
        <taxon>Neisseriales</taxon>
        <taxon>Neisseriaceae</taxon>
        <taxon>Alysiella</taxon>
    </lineage>
</organism>
<sequence length="295" mass="33450">MDITQLKAFIAVAHCKNLTQAAETLHLSQPAVSAQIKALEAYIGTPLFERHRSGMSLTRAGEVFLPEAELLLQQKHRLERFAETLSEHYVQSAQLGLIHPIASDRVTELTNCIMLKNPNTQLHIQYGMSGEILTRLVAKKLHGGFFLGHLRQRSIQSIFLENIAYSLICPMQDEARLRQDLPKSLNHFTWIEMSGISGSHKNLQQFWHRHKLTPKKQIICDYPKTIIDLCASGVGLAMVPKHAALEAQSQGKPIALIDEFEQSLPLNFIYLDEFGEDPMLKLLYECVQNAWDVRM</sequence>
<gene>
    <name evidence="6" type="primary">hcaR</name>
    <name evidence="6" type="ORF">NCTC10283_00177</name>
</gene>
<dbReference type="Pfam" id="PF03466">
    <property type="entry name" value="LysR_substrate"/>
    <property type="match status" value="1"/>
</dbReference>
<feature type="domain" description="HTH lysR-type" evidence="5">
    <location>
        <begin position="1"/>
        <end position="58"/>
    </location>
</feature>
<evidence type="ECO:0000256" key="4">
    <source>
        <dbReference type="ARBA" id="ARBA00023163"/>
    </source>
</evidence>
<evidence type="ECO:0000256" key="1">
    <source>
        <dbReference type="ARBA" id="ARBA00009437"/>
    </source>
</evidence>
<dbReference type="STRING" id="1120980.GCA_000745955_01686"/>
<keyword evidence="3" id="KW-0238">DNA-binding</keyword>
<dbReference type="FunFam" id="1.10.10.10:FF:000001">
    <property type="entry name" value="LysR family transcriptional regulator"/>
    <property type="match status" value="1"/>
</dbReference>
<dbReference type="PANTHER" id="PTHR30126:SF40">
    <property type="entry name" value="HTH-TYPE TRANSCRIPTIONAL REGULATOR GLTR"/>
    <property type="match status" value="1"/>
</dbReference>
<dbReference type="Proteomes" id="UP000254209">
    <property type="component" value="Unassembled WGS sequence"/>
</dbReference>
<dbReference type="PROSITE" id="PS50931">
    <property type="entry name" value="HTH_LYSR"/>
    <property type="match status" value="1"/>
</dbReference>
<evidence type="ECO:0000313" key="6">
    <source>
        <dbReference type="EMBL" id="SSY70113.1"/>
    </source>
</evidence>
<dbReference type="RefSeq" id="WP_034293683.1">
    <property type="nucleotide sequence ID" value="NZ_CP091519.2"/>
</dbReference>
<evidence type="ECO:0000256" key="2">
    <source>
        <dbReference type="ARBA" id="ARBA00023015"/>
    </source>
</evidence>
<dbReference type="Gene3D" id="3.40.190.290">
    <property type="match status" value="1"/>
</dbReference>
<keyword evidence="2" id="KW-0805">Transcription regulation</keyword>
<dbReference type="OrthoDB" id="9803735at2"/>
<dbReference type="Gene3D" id="1.10.10.10">
    <property type="entry name" value="Winged helix-like DNA-binding domain superfamily/Winged helix DNA-binding domain"/>
    <property type="match status" value="1"/>
</dbReference>
<dbReference type="CDD" id="cd05466">
    <property type="entry name" value="PBP2_LTTR_substrate"/>
    <property type="match status" value="1"/>
</dbReference>
<evidence type="ECO:0000259" key="5">
    <source>
        <dbReference type="PROSITE" id="PS50931"/>
    </source>
</evidence>
<comment type="similarity">
    <text evidence="1">Belongs to the LysR transcriptional regulatory family.</text>
</comment>
<accession>A0A376BKG2</accession>
<name>A0A376BKG2_9NEIS</name>
<dbReference type="AlphaFoldDB" id="A0A376BKG2"/>
<dbReference type="SUPFAM" id="SSF46785">
    <property type="entry name" value="Winged helix' DNA-binding domain"/>
    <property type="match status" value="1"/>
</dbReference>